<gene>
    <name evidence="1" type="ORF">K875_05648</name>
</gene>
<name>A0A051TK06_9MYCO</name>
<evidence type="ECO:0000313" key="2">
    <source>
        <dbReference type="Proteomes" id="UP000025947"/>
    </source>
</evidence>
<dbReference type="RefSeq" id="WP_044487836.1">
    <property type="nucleotide sequence ID" value="NZ_KK328284.1"/>
</dbReference>
<keyword evidence="2" id="KW-1185">Reference proteome</keyword>
<dbReference type="Proteomes" id="UP000025947">
    <property type="component" value="Unassembled WGS sequence"/>
</dbReference>
<reference evidence="1 2" key="1">
    <citation type="submission" date="2014-04" db="EMBL/GenBank/DDBJ databases">
        <title>The Genome Sequence of Mycobacterium tuberculosis TKK-01-0051.</title>
        <authorList>
            <consortium name="The Broad Institute Genomics Platform"/>
            <consortium name="The Broad Institute Genome Sequencing Center for Infectious Disease"/>
            <person name="Earl A.M."/>
            <person name="Cohen K."/>
            <person name="Pym A."/>
            <person name="Bishai W."/>
            <person name="Maharaj K."/>
            <person name="Desjardins C."/>
            <person name="Abeel T."/>
            <person name="Young S."/>
            <person name="Zeng Q."/>
            <person name="Gargeya S."/>
            <person name="Abouelleil A."/>
            <person name="Alvarado L."/>
            <person name="Chapman S.B."/>
            <person name="Gainer-Dewar J."/>
            <person name="Goldberg J."/>
            <person name="Griggs A."/>
            <person name="Gujja S."/>
            <person name="Hansen M."/>
            <person name="Howarth C."/>
            <person name="Imamovic A."/>
            <person name="Larimer J."/>
            <person name="Murphy C."/>
            <person name="Naylor J."/>
            <person name="Pearson M."/>
            <person name="Poon T.W."/>
            <person name="Priest M."/>
            <person name="Roberts A."/>
            <person name="Saif S."/>
            <person name="Shea T."/>
            <person name="Sykes S."/>
            <person name="Wortman J."/>
            <person name="Nusbaum C."/>
            <person name="Birren B."/>
        </authorList>
    </citation>
    <scope>NUCLEOTIDE SEQUENCE [LARGE SCALE GENOMIC DNA]</scope>
    <source>
        <strain evidence="1 2">TKK-01-0051</strain>
    </source>
</reference>
<dbReference type="EMBL" id="JLXW01000013">
    <property type="protein sequence ID" value="KBZ57130.1"/>
    <property type="molecule type" value="Genomic_DNA"/>
</dbReference>
<proteinExistence type="predicted"/>
<accession>A0A051TK06</accession>
<dbReference type="AlphaFoldDB" id="A0A051TK06"/>
<sequence>MCDEDEQFEFERDRRAVSALLAARDQHHAAAIVAASTFESSYVGGFTEEFGYKATLHVPPELYDSACSELRDPISAACAAVVAGEPFLGVAFRVRRPPYDADWAATISTTLEPRWVPSERVHTLEVTE</sequence>
<protein>
    <submittedName>
        <fullName evidence="1">Uncharacterized protein</fullName>
    </submittedName>
</protein>
<organism evidence="1 2">
    <name type="scientific">Mycobacterium [tuberculosis] TKK-01-0051</name>
    <dbReference type="NCBI Taxonomy" id="1324261"/>
    <lineage>
        <taxon>Bacteria</taxon>
        <taxon>Bacillati</taxon>
        <taxon>Actinomycetota</taxon>
        <taxon>Actinomycetes</taxon>
        <taxon>Mycobacteriales</taxon>
        <taxon>Mycobacteriaceae</taxon>
        <taxon>Mycobacterium</taxon>
        <taxon>Mycobacterium avium complex (MAC)</taxon>
    </lineage>
</organism>
<evidence type="ECO:0000313" key="1">
    <source>
        <dbReference type="EMBL" id="KBZ57130.1"/>
    </source>
</evidence>
<comment type="caution">
    <text evidence="1">The sequence shown here is derived from an EMBL/GenBank/DDBJ whole genome shotgun (WGS) entry which is preliminary data.</text>
</comment>
<dbReference type="HOGENOM" id="CLU_1957188_0_0_11"/>